<feature type="active site" description="Proton acceptor" evidence="4">
    <location>
        <position position="71"/>
    </location>
</feature>
<comment type="subunit">
    <text evidence="4">Homodimer.</text>
</comment>
<dbReference type="GO" id="GO:0050661">
    <property type="term" value="F:NADP binding"/>
    <property type="evidence" value="ECO:0007669"/>
    <property type="project" value="TreeGrafter"/>
</dbReference>
<feature type="binding site" evidence="4">
    <location>
        <position position="264"/>
    </location>
    <ligand>
        <name>NADP(+)</name>
        <dbReference type="ChEBI" id="CHEBI:58349"/>
    </ligand>
</feature>
<dbReference type="RefSeq" id="WP_104979615.1">
    <property type="nucleotide sequence ID" value="NZ_CP012673.1"/>
</dbReference>
<feature type="domain" description="SDH C-terminal" evidence="6">
    <location>
        <begin position="287"/>
        <end position="317"/>
    </location>
</feature>
<keyword evidence="2 4" id="KW-0560">Oxidoreductase</keyword>
<gene>
    <name evidence="4" type="primary">aroE</name>
    <name evidence="7" type="ORF">SOCE26_028110</name>
</gene>
<name>A0A2L0EQ24_SORCE</name>
<dbReference type="GO" id="GO:0019632">
    <property type="term" value="P:shikimate metabolic process"/>
    <property type="evidence" value="ECO:0007669"/>
    <property type="project" value="TreeGrafter"/>
</dbReference>
<organism evidence="7 8">
    <name type="scientific">Sorangium cellulosum</name>
    <name type="common">Polyangium cellulosum</name>
    <dbReference type="NCBI Taxonomy" id="56"/>
    <lineage>
        <taxon>Bacteria</taxon>
        <taxon>Pseudomonadati</taxon>
        <taxon>Myxococcota</taxon>
        <taxon>Polyangia</taxon>
        <taxon>Polyangiales</taxon>
        <taxon>Polyangiaceae</taxon>
        <taxon>Sorangium</taxon>
    </lineage>
</organism>
<dbReference type="AlphaFoldDB" id="A0A2L0EQ24"/>
<dbReference type="InterPro" id="IPR041121">
    <property type="entry name" value="SDH_C"/>
</dbReference>
<comment type="similarity">
    <text evidence="4">Belongs to the shikimate dehydrogenase family.</text>
</comment>
<evidence type="ECO:0000259" key="5">
    <source>
        <dbReference type="Pfam" id="PF08501"/>
    </source>
</evidence>
<evidence type="ECO:0000313" key="7">
    <source>
        <dbReference type="EMBL" id="AUX41399.1"/>
    </source>
</evidence>
<evidence type="ECO:0000313" key="8">
    <source>
        <dbReference type="Proteomes" id="UP000238348"/>
    </source>
</evidence>
<feature type="binding site" evidence="4">
    <location>
        <position position="108"/>
    </location>
    <ligand>
        <name>shikimate</name>
        <dbReference type="ChEBI" id="CHEBI:36208"/>
    </ligand>
</feature>
<comment type="caution">
    <text evidence="4">Lacks conserved residue(s) required for the propagation of feature annotation.</text>
</comment>
<comment type="function">
    <text evidence="4">Involved in the biosynthesis of the chorismate, which leads to the biosynthesis of aromatic amino acids. Catalyzes the reversible NADPH linked reduction of 3-dehydroshikimate (DHSA) to yield shikimate (SA).</text>
</comment>
<dbReference type="InterPro" id="IPR013708">
    <property type="entry name" value="Shikimate_DH-bd_N"/>
</dbReference>
<dbReference type="EC" id="1.1.1.25" evidence="4"/>
<dbReference type="OrthoDB" id="9792692at2"/>
<feature type="binding site" evidence="4">
    <location>
        <position position="92"/>
    </location>
    <ligand>
        <name>shikimate</name>
        <dbReference type="ChEBI" id="CHEBI:36208"/>
    </ligand>
</feature>
<dbReference type="PANTHER" id="PTHR21089">
    <property type="entry name" value="SHIKIMATE DEHYDROGENASE"/>
    <property type="match status" value="1"/>
</dbReference>
<evidence type="ECO:0000256" key="3">
    <source>
        <dbReference type="ARBA" id="ARBA00023141"/>
    </source>
</evidence>
<dbReference type="Gene3D" id="3.40.50.720">
    <property type="entry name" value="NAD(P)-binding Rossmann-like Domain"/>
    <property type="match status" value="1"/>
</dbReference>
<accession>A0A2L0EQ24</accession>
<dbReference type="Pfam" id="PF18317">
    <property type="entry name" value="SDH_C"/>
    <property type="match status" value="1"/>
</dbReference>
<dbReference type="Proteomes" id="UP000238348">
    <property type="component" value="Chromosome"/>
</dbReference>
<evidence type="ECO:0000256" key="4">
    <source>
        <dbReference type="HAMAP-Rule" id="MF_00222"/>
    </source>
</evidence>
<evidence type="ECO:0000256" key="2">
    <source>
        <dbReference type="ARBA" id="ARBA00023002"/>
    </source>
</evidence>
<dbReference type="GO" id="GO:0009423">
    <property type="term" value="P:chorismate biosynthetic process"/>
    <property type="evidence" value="ECO:0007669"/>
    <property type="project" value="UniProtKB-UniRule"/>
</dbReference>
<dbReference type="GO" id="GO:0004764">
    <property type="term" value="F:shikimate 3-dehydrogenase (NADP+) activity"/>
    <property type="evidence" value="ECO:0007669"/>
    <property type="project" value="UniProtKB-UniRule"/>
</dbReference>
<keyword evidence="4" id="KW-0028">Amino-acid biosynthesis</keyword>
<evidence type="ECO:0000256" key="1">
    <source>
        <dbReference type="ARBA" id="ARBA00004871"/>
    </source>
</evidence>
<feature type="binding site" evidence="4">
    <location>
        <position position="266"/>
    </location>
    <ligand>
        <name>shikimate</name>
        <dbReference type="ChEBI" id="CHEBI:36208"/>
    </ligand>
</feature>
<proteinExistence type="inferred from homology"/>
<reference evidence="7 8" key="1">
    <citation type="submission" date="2015-09" db="EMBL/GenBank/DDBJ databases">
        <title>Sorangium comparison.</title>
        <authorList>
            <person name="Zaburannyi N."/>
            <person name="Bunk B."/>
            <person name="Overmann J."/>
            <person name="Mueller R."/>
        </authorList>
    </citation>
    <scope>NUCLEOTIDE SEQUENCE [LARGE SCALE GENOMIC DNA]</scope>
    <source>
        <strain evidence="7 8">So ce26</strain>
    </source>
</reference>
<dbReference type="Pfam" id="PF08501">
    <property type="entry name" value="Shikimate_dh_N"/>
    <property type="match status" value="1"/>
</dbReference>
<feature type="binding site" evidence="4">
    <location>
        <begin position="147"/>
        <end position="151"/>
    </location>
    <ligand>
        <name>NADP(+)</name>
        <dbReference type="ChEBI" id="CHEBI:58349"/>
    </ligand>
</feature>
<dbReference type="GO" id="GO:0005829">
    <property type="term" value="C:cytosol"/>
    <property type="evidence" value="ECO:0007669"/>
    <property type="project" value="TreeGrafter"/>
</dbReference>
<feature type="domain" description="Shikimate dehydrogenase substrate binding N-terminal" evidence="5">
    <location>
        <begin position="11"/>
        <end position="94"/>
    </location>
</feature>
<comment type="catalytic activity">
    <reaction evidence="4">
        <text>shikimate + NADP(+) = 3-dehydroshikimate + NADPH + H(+)</text>
        <dbReference type="Rhea" id="RHEA:17737"/>
        <dbReference type="ChEBI" id="CHEBI:15378"/>
        <dbReference type="ChEBI" id="CHEBI:16630"/>
        <dbReference type="ChEBI" id="CHEBI:36208"/>
        <dbReference type="ChEBI" id="CHEBI:57783"/>
        <dbReference type="ChEBI" id="CHEBI:58349"/>
        <dbReference type="EC" id="1.1.1.25"/>
    </reaction>
</comment>
<protein>
    <recommendedName>
        <fullName evidence="4">Shikimate dehydrogenase (NADP(+))</fullName>
        <shortName evidence="4">SDH</shortName>
        <ecNumber evidence="4">1.1.1.25</ecNumber>
    </recommendedName>
</protein>
<comment type="pathway">
    <text evidence="1 4">Metabolic intermediate biosynthesis; chorismate biosynthesis; chorismate from D-erythrose 4-phosphate and phosphoenolpyruvate: step 4/7.</text>
</comment>
<dbReference type="GO" id="GO:0008652">
    <property type="term" value="P:amino acid biosynthetic process"/>
    <property type="evidence" value="ECO:0007669"/>
    <property type="project" value="UniProtKB-KW"/>
</dbReference>
<dbReference type="CDD" id="cd01065">
    <property type="entry name" value="NAD_bind_Shikimate_DH"/>
    <property type="match status" value="1"/>
</dbReference>
<dbReference type="InterPro" id="IPR046346">
    <property type="entry name" value="Aminoacid_DH-like_N_sf"/>
</dbReference>
<feature type="binding site" evidence="4">
    <location>
        <begin position="19"/>
        <end position="21"/>
    </location>
    <ligand>
        <name>shikimate</name>
        <dbReference type="ChEBI" id="CHEBI:36208"/>
    </ligand>
</feature>
<dbReference type="InterPro" id="IPR022893">
    <property type="entry name" value="Shikimate_DH_fam"/>
</dbReference>
<keyword evidence="3 4" id="KW-0057">Aromatic amino acid biosynthesis</keyword>
<dbReference type="EMBL" id="CP012673">
    <property type="protein sequence ID" value="AUX41399.1"/>
    <property type="molecule type" value="Genomic_DNA"/>
</dbReference>
<dbReference type="SUPFAM" id="SSF51735">
    <property type="entry name" value="NAD(P)-binding Rossmann-fold domains"/>
    <property type="match status" value="1"/>
</dbReference>
<keyword evidence="4" id="KW-0521">NADP</keyword>
<dbReference type="UniPathway" id="UPA00053">
    <property type="reaction ID" value="UER00087"/>
</dbReference>
<sequence length="327" mass="34430">MSNPERRMFGLVGHPVGHSVSPAMHSAAFRAHHLPHIYSAFDVPTGSELARFVSDIRSGLIAGANVTIPHKRAVMPLVDEVDATAAEVGVANVLCAAEPRRVTAHNTDVLALRDELALLLRSGAPRGDDPAGPHSAGPPRQRAVIIGAGGAAFAAIAACRMLGYHLISVTTRSWTSTEAMLESPAGERASELGALTMPWPIPSDRAVSSKSSVALRLNWTEFAVAADLIIQATSAGMLGGPPGEEVTGIIPWDSLSPDVRLYDVVYNPPVTPFLRIARERGLRAKGGLGMLVGQAAQSFTLWTGLPAPVDVMRAAAEDSLRKATGNR</sequence>
<dbReference type="PANTHER" id="PTHR21089:SF1">
    <property type="entry name" value="BIFUNCTIONAL 3-DEHYDROQUINATE DEHYDRATASE_SHIKIMATE DEHYDROGENASE, CHLOROPLASTIC"/>
    <property type="match status" value="1"/>
</dbReference>
<dbReference type="InterPro" id="IPR036291">
    <property type="entry name" value="NAD(P)-bd_dom_sf"/>
</dbReference>
<feature type="binding site" evidence="4">
    <location>
        <position position="67"/>
    </location>
    <ligand>
        <name>shikimate</name>
        <dbReference type="ChEBI" id="CHEBI:36208"/>
    </ligand>
</feature>
<dbReference type="Gene3D" id="3.40.50.10860">
    <property type="entry name" value="Leucine Dehydrogenase, chain A, domain 1"/>
    <property type="match status" value="1"/>
</dbReference>
<dbReference type="GO" id="GO:0009073">
    <property type="term" value="P:aromatic amino acid family biosynthetic process"/>
    <property type="evidence" value="ECO:0007669"/>
    <property type="project" value="UniProtKB-KW"/>
</dbReference>
<dbReference type="SUPFAM" id="SSF53223">
    <property type="entry name" value="Aminoacid dehydrogenase-like, N-terminal domain"/>
    <property type="match status" value="1"/>
</dbReference>
<evidence type="ECO:0000259" key="6">
    <source>
        <dbReference type="Pfam" id="PF18317"/>
    </source>
</evidence>
<feature type="binding site" evidence="4">
    <location>
        <position position="287"/>
    </location>
    <ligand>
        <name>NADP(+)</name>
        <dbReference type="ChEBI" id="CHEBI:58349"/>
    </ligand>
</feature>
<dbReference type="HAMAP" id="MF_00222">
    <property type="entry name" value="Shikimate_DH_AroE"/>
    <property type="match status" value="1"/>
</dbReference>
<feature type="binding site" evidence="4">
    <location>
        <position position="294"/>
    </location>
    <ligand>
        <name>shikimate</name>
        <dbReference type="ChEBI" id="CHEBI:36208"/>
    </ligand>
</feature>